<dbReference type="RefSeq" id="WP_188229593.1">
    <property type="nucleotide sequence ID" value="NZ_JACVXB010000002.1"/>
</dbReference>
<feature type="domain" description="DUF306" evidence="2">
    <location>
        <begin position="28"/>
        <end position="137"/>
    </location>
</feature>
<evidence type="ECO:0000313" key="4">
    <source>
        <dbReference type="Proteomes" id="UP000600588"/>
    </source>
</evidence>
<keyword evidence="4" id="KW-1185">Reference proteome</keyword>
<dbReference type="EMBL" id="JACVXB010000002">
    <property type="protein sequence ID" value="MBD0831804.1"/>
    <property type="molecule type" value="Genomic_DNA"/>
</dbReference>
<dbReference type="InterPro" id="IPR038670">
    <property type="entry name" value="HslJ-like_sf"/>
</dbReference>
<comment type="caution">
    <text evidence="3">The sequence shown here is derived from an EMBL/GenBank/DDBJ whole genome shotgun (WGS) entry which is preliminary data.</text>
</comment>
<dbReference type="AlphaFoldDB" id="A0A8J6QHB5"/>
<dbReference type="PROSITE" id="PS51257">
    <property type="entry name" value="PROKAR_LIPOPROTEIN"/>
    <property type="match status" value="1"/>
</dbReference>
<protein>
    <submittedName>
        <fullName evidence="3">META domain-containing protein</fullName>
    </submittedName>
</protein>
<accession>A0A8J6QHB5</accession>
<feature type="signal peptide" evidence="1">
    <location>
        <begin position="1"/>
        <end position="20"/>
    </location>
</feature>
<dbReference type="Pfam" id="PF03724">
    <property type="entry name" value="META"/>
    <property type="match status" value="1"/>
</dbReference>
<organism evidence="3 4">
    <name type="scientific">Aestuariibaculum sediminum</name>
    <dbReference type="NCBI Taxonomy" id="2770637"/>
    <lineage>
        <taxon>Bacteria</taxon>
        <taxon>Pseudomonadati</taxon>
        <taxon>Bacteroidota</taxon>
        <taxon>Flavobacteriia</taxon>
        <taxon>Flavobacteriales</taxon>
        <taxon>Flavobacteriaceae</taxon>
    </lineage>
</organism>
<gene>
    <name evidence="3" type="ORF">ICJ83_06635</name>
</gene>
<evidence type="ECO:0000313" key="3">
    <source>
        <dbReference type="EMBL" id="MBD0831804.1"/>
    </source>
</evidence>
<name>A0A8J6QHB5_9FLAO</name>
<dbReference type="Proteomes" id="UP000600588">
    <property type="component" value="Unassembled WGS sequence"/>
</dbReference>
<dbReference type="Gene3D" id="2.40.128.270">
    <property type="match status" value="1"/>
</dbReference>
<evidence type="ECO:0000256" key="1">
    <source>
        <dbReference type="SAM" id="SignalP"/>
    </source>
</evidence>
<reference evidence="3 4" key="1">
    <citation type="submission" date="2020-09" db="EMBL/GenBank/DDBJ databases">
        <title>TT11 complete genome.</title>
        <authorList>
            <person name="Wu Z."/>
        </authorList>
    </citation>
    <scope>NUCLEOTIDE SEQUENCE [LARGE SCALE GENOMIC DNA]</scope>
    <source>
        <strain evidence="3 4">TT11</strain>
    </source>
</reference>
<proteinExistence type="predicted"/>
<sequence>MKSYAVVFSVIALIISFSCKSTTSSADALYNAQWELEYITGPRMAFDGIYPNAKPYLVFNKENGKVSGSNSCNGYISDFTVDGNTISFGEPGPATLKFCEGGGEALFLKTMKKIDGFSIDVDGKLNLMMGDLPMMRFKNVEKNM</sequence>
<evidence type="ECO:0000259" key="2">
    <source>
        <dbReference type="Pfam" id="PF03724"/>
    </source>
</evidence>
<keyword evidence="1" id="KW-0732">Signal</keyword>
<feature type="chain" id="PRO_5035177670" evidence="1">
    <location>
        <begin position="21"/>
        <end position="144"/>
    </location>
</feature>
<dbReference type="InterPro" id="IPR005184">
    <property type="entry name" value="DUF306_Meta_HslJ"/>
</dbReference>